<dbReference type="Gene3D" id="2.60.120.260">
    <property type="entry name" value="Galactose-binding domain-like"/>
    <property type="match status" value="1"/>
</dbReference>
<dbReference type="AlphaFoldDB" id="A0A9D1I886"/>
<name>A0A9D1I886_9CLOT</name>
<reference evidence="4" key="1">
    <citation type="submission" date="2020-10" db="EMBL/GenBank/DDBJ databases">
        <authorList>
            <person name="Gilroy R."/>
        </authorList>
    </citation>
    <scope>NUCLEOTIDE SEQUENCE</scope>
    <source>
        <strain evidence="4">CHK195-4489</strain>
    </source>
</reference>
<dbReference type="InterPro" id="IPR000421">
    <property type="entry name" value="FA58C"/>
</dbReference>
<dbReference type="Proteomes" id="UP000824089">
    <property type="component" value="Unassembled WGS sequence"/>
</dbReference>
<dbReference type="PROSITE" id="PS50022">
    <property type="entry name" value="FA58C_3"/>
    <property type="match status" value="1"/>
</dbReference>
<evidence type="ECO:0000259" key="3">
    <source>
        <dbReference type="PROSITE" id="PS50022"/>
    </source>
</evidence>
<feature type="domain" description="F5/8 type C" evidence="3">
    <location>
        <begin position="147"/>
        <end position="296"/>
    </location>
</feature>
<accession>A0A9D1I886</accession>
<feature type="signal peptide" evidence="2">
    <location>
        <begin position="1"/>
        <end position="19"/>
    </location>
</feature>
<organism evidence="4 5">
    <name type="scientific">Candidatus Egerieisoma faecipullorum</name>
    <dbReference type="NCBI Taxonomy" id="2840963"/>
    <lineage>
        <taxon>Bacteria</taxon>
        <taxon>Bacillati</taxon>
        <taxon>Bacillota</taxon>
        <taxon>Clostridia</taxon>
        <taxon>Eubacteriales</taxon>
        <taxon>Clostridiaceae</taxon>
        <taxon>Clostridiaceae incertae sedis</taxon>
        <taxon>Candidatus Egerieisoma</taxon>
    </lineage>
</organism>
<protein>
    <submittedName>
        <fullName evidence="4">Discoidin domain-containing protein</fullName>
    </submittedName>
</protein>
<evidence type="ECO:0000313" key="5">
    <source>
        <dbReference type="Proteomes" id="UP000824089"/>
    </source>
</evidence>
<dbReference type="Pfam" id="PF00754">
    <property type="entry name" value="F5_F8_type_C"/>
    <property type="match status" value="1"/>
</dbReference>
<dbReference type="InterPro" id="IPR008979">
    <property type="entry name" value="Galactose-bd-like_sf"/>
</dbReference>
<keyword evidence="1" id="KW-0378">Hydrolase</keyword>
<feature type="chain" id="PRO_5039436722" evidence="2">
    <location>
        <begin position="20"/>
        <end position="328"/>
    </location>
</feature>
<evidence type="ECO:0000256" key="2">
    <source>
        <dbReference type="SAM" id="SignalP"/>
    </source>
</evidence>
<keyword evidence="1" id="KW-0326">Glycosidase</keyword>
<dbReference type="GO" id="GO:0016798">
    <property type="term" value="F:hydrolase activity, acting on glycosyl bonds"/>
    <property type="evidence" value="ECO:0007669"/>
    <property type="project" value="UniProtKB-KW"/>
</dbReference>
<sequence length="328" mass="35337">MKKFFLCLIALFALCFCFAACSESEDPAAATPTATARATAAATARPTSSATKEPSENVSIAVTVDDLAYIYLVNVQYQDELATWDKIIPASSEGLELDYLAIELLVPNNGSEVELTAVLQEGAPYKVTGWSGDAAAEGETIKFTPAKDAVSLNIDIEPLYGENLAVDSTVTCSVGTEENPTSRWGKAFLTDGDINTRFSTTTLANVDEETMELAEPVTIDIDMGEAKNFDIISLFPRTDTLDLEDGVPNYPFAFEILVSSDGTNYTSVQSVSLEENINDMVQSYDVGAQTAQYLRLSVTKVGNIAADEGTAAVPYRVQFAELMVFDKP</sequence>
<proteinExistence type="predicted"/>
<comment type="caution">
    <text evidence="4">The sequence shown here is derived from an EMBL/GenBank/DDBJ whole genome shotgun (WGS) entry which is preliminary data.</text>
</comment>
<dbReference type="EMBL" id="DVMM01000103">
    <property type="protein sequence ID" value="HIU29657.1"/>
    <property type="molecule type" value="Genomic_DNA"/>
</dbReference>
<evidence type="ECO:0000313" key="4">
    <source>
        <dbReference type="EMBL" id="HIU29657.1"/>
    </source>
</evidence>
<dbReference type="SUPFAM" id="SSF49785">
    <property type="entry name" value="Galactose-binding domain-like"/>
    <property type="match status" value="1"/>
</dbReference>
<keyword evidence="2" id="KW-0732">Signal</keyword>
<evidence type="ECO:0000256" key="1">
    <source>
        <dbReference type="ARBA" id="ARBA00023295"/>
    </source>
</evidence>
<reference evidence="4" key="2">
    <citation type="journal article" date="2021" name="PeerJ">
        <title>Extensive microbial diversity within the chicken gut microbiome revealed by metagenomics and culture.</title>
        <authorList>
            <person name="Gilroy R."/>
            <person name="Ravi A."/>
            <person name="Getino M."/>
            <person name="Pursley I."/>
            <person name="Horton D.L."/>
            <person name="Alikhan N.F."/>
            <person name="Baker D."/>
            <person name="Gharbi K."/>
            <person name="Hall N."/>
            <person name="Watson M."/>
            <person name="Adriaenssens E.M."/>
            <person name="Foster-Nyarko E."/>
            <person name="Jarju S."/>
            <person name="Secka A."/>
            <person name="Antonio M."/>
            <person name="Oren A."/>
            <person name="Chaudhuri R.R."/>
            <person name="La Ragione R."/>
            <person name="Hildebrand F."/>
            <person name="Pallen M.J."/>
        </authorList>
    </citation>
    <scope>NUCLEOTIDE SEQUENCE</scope>
    <source>
        <strain evidence="4">CHK195-4489</strain>
    </source>
</reference>
<gene>
    <name evidence="4" type="ORF">IAD50_05110</name>
</gene>